<proteinExistence type="predicted"/>
<reference evidence="2" key="1">
    <citation type="journal article" date="2022" name="bioRxiv">
        <title>Sequencing and chromosome-scale assembly of the giantPleurodeles waltlgenome.</title>
        <authorList>
            <person name="Brown T."/>
            <person name="Elewa A."/>
            <person name="Iarovenko S."/>
            <person name="Subramanian E."/>
            <person name="Araus A.J."/>
            <person name="Petzold A."/>
            <person name="Susuki M."/>
            <person name="Suzuki K.-i.T."/>
            <person name="Hayashi T."/>
            <person name="Toyoda A."/>
            <person name="Oliveira C."/>
            <person name="Osipova E."/>
            <person name="Leigh N.D."/>
            <person name="Simon A."/>
            <person name="Yun M.H."/>
        </authorList>
    </citation>
    <scope>NUCLEOTIDE SEQUENCE</scope>
    <source>
        <strain evidence="2">20211129_DDA</strain>
        <tissue evidence="2">Liver</tissue>
    </source>
</reference>
<evidence type="ECO:0000313" key="3">
    <source>
        <dbReference type="Proteomes" id="UP001066276"/>
    </source>
</evidence>
<keyword evidence="3" id="KW-1185">Reference proteome</keyword>
<dbReference type="EMBL" id="JANPWB010000011">
    <property type="protein sequence ID" value="KAJ1123988.1"/>
    <property type="molecule type" value="Genomic_DNA"/>
</dbReference>
<evidence type="ECO:0000256" key="1">
    <source>
        <dbReference type="SAM" id="MobiDB-lite"/>
    </source>
</evidence>
<name>A0AAV7PE25_PLEWA</name>
<organism evidence="2 3">
    <name type="scientific">Pleurodeles waltl</name>
    <name type="common">Iberian ribbed newt</name>
    <dbReference type="NCBI Taxonomy" id="8319"/>
    <lineage>
        <taxon>Eukaryota</taxon>
        <taxon>Metazoa</taxon>
        <taxon>Chordata</taxon>
        <taxon>Craniata</taxon>
        <taxon>Vertebrata</taxon>
        <taxon>Euteleostomi</taxon>
        <taxon>Amphibia</taxon>
        <taxon>Batrachia</taxon>
        <taxon>Caudata</taxon>
        <taxon>Salamandroidea</taxon>
        <taxon>Salamandridae</taxon>
        <taxon>Pleurodelinae</taxon>
        <taxon>Pleurodeles</taxon>
    </lineage>
</organism>
<feature type="region of interest" description="Disordered" evidence="1">
    <location>
        <begin position="1"/>
        <end position="32"/>
    </location>
</feature>
<sequence length="85" mass="9209">MQQDKAALTGCAPIALSVDREHPSSRDTNQAPLRSCQKITESGEAPLVGPSHSRFLIDVRPPECLKGSRRLESAVQEPHLPLPGE</sequence>
<gene>
    <name evidence="2" type="ORF">NDU88_002452</name>
</gene>
<accession>A0AAV7PE25</accession>
<comment type="caution">
    <text evidence="2">The sequence shown here is derived from an EMBL/GenBank/DDBJ whole genome shotgun (WGS) entry which is preliminary data.</text>
</comment>
<evidence type="ECO:0000313" key="2">
    <source>
        <dbReference type="EMBL" id="KAJ1123988.1"/>
    </source>
</evidence>
<dbReference type="AlphaFoldDB" id="A0AAV7PE25"/>
<protein>
    <submittedName>
        <fullName evidence="2">Uncharacterized protein</fullName>
    </submittedName>
</protein>
<dbReference type="Proteomes" id="UP001066276">
    <property type="component" value="Chromosome 7"/>
</dbReference>